<sequence length="157" mass="17549">MAADQQVKHVILPHCYVCEQRFTDSVPPGPASREVHHVVPRNFGGTDGPTVTLCADHHNRVHAIALRLQSGKPHFDLLKGEPAKAATRLLELATVVYNAWAATKGDPNKPALVMLRLTGKQKAMVDRLKKVYPKCKSRESILYLALENMYRRNFGNE</sequence>
<keyword evidence="2" id="KW-1185">Reference proteome</keyword>
<dbReference type="Proteomes" id="UP000301424">
    <property type="component" value="Segment"/>
</dbReference>
<evidence type="ECO:0000313" key="1">
    <source>
        <dbReference type="EMBL" id="QBQ74543.1"/>
    </source>
</evidence>
<dbReference type="EMBL" id="MK552141">
    <property type="protein sequence ID" value="QBQ74543.1"/>
    <property type="molecule type" value="Genomic_DNA"/>
</dbReference>
<dbReference type="InterPro" id="IPR003615">
    <property type="entry name" value="HNH_nuc"/>
</dbReference>
<organism evidence="1 2">
    <name type="scientific">Burkholderia phage BcepSauron</name>
    <dbReference type="NCBI Taxonomy" id="2530033"/>
    <lineage>
        <taxon>Viruses</taxon>
        <taxon>Duplodnaviria</taxon>
        <taxon>Heunggongvirae</taxon>
        <taxon>Uroviricota</taxon>
        <taxon>Caudoviricetes</taxon>
        <taxon>Sarumanvirus</taxon>
        <taxon>Sarumanvirus bcepsauron</taxon>
    </lineage>
</organism>
<evidence type="ECO:0000313" key="2">
    <source>
        <dbReference type="Proteomes" id="UP000301424"/>
    </source>
</evidence>
<name>A0A482MN07_9CAUD</name>
<gene>
    <name evidence="1" type="ORF">BcepSauron_163</name>
</gene>
<protein>
    <recommendedName>
        <fullName evidence="3">HNH endonuclease</fullName>
    </recommendedName>
</protein>
<dbReference type="CDD" id="cd00085">
    <property type="entry name" value="HNHc"/>
    <property type="match status" value="1"/>
</dbReference>
<reference evidence="1 2" key="1">
    <citation type="submission" date="2019-02" db="EMBL/GenBank/DDBJ databases">
        <title>Complete genome sequence of Burkholderia cenocepacia phage BcepSauron.</title>
        <authorList>
            <person name="Park K."/>
            <person name="Gonzalez C."/>
            <person name="Liu M."/>
            <person name="Gill J."/>
        </authorList>
    </citation>
    <scope>NUCLEOTIDE SEQUENCE [LARGE SCALE GENOMIC DNA]</scope>
</reference>
<accession>A0A482MN07</accession>
<proteinExistence type="predicted"/>
<evidence type="ECO:0008006" key="3">
    <source>
        <dbReference type="Google" id="ProtNLM"/>
    </source>
</evidence>